<keyword evidence="1 6" id="KW-0645">Protease</keyword>
<proteinExistence type="inferred from homology"/>
<keyword evidence="5 6" id="KW-0482">Metalloprotease</keyword>
<dbReference type="KEGG" id="aum:AURMO_00325"/>
<evidence type="ECO:0000256" key="5">
    <source>
        <dbReference type="ARBA" id="ARBA00023049"/>
    </source>
</evidence>
<dbReference type="Pfam" id="PF01435">
    <property type="entry name" value="Peptidase_M48"/>
    <property type="match status" value="1"/>
</dbReference>
<keyword evidence="7" id="KW-1133">Transmembrane helix</keyword>
<evidence type="ECO:0000313" key="9">
    <source>
        <dbReference type="EMBL" id="AWR20943.1"/>
    </source>
</evidence>
<protein>
    <recommendedName>
        <fullName evidence="8">Peptidase M48 domain-containing protein</fullName>
    </recommendedName>
</protein>
<keyword evidence="7" id="KW-0812">Transmembrane</keyword>
<dbReference type="AlphaFoldDB" id="A0A2Z3S0C2"/>
<comment type="cofactor">
    <cofactor evidence="6">
        <name>Zn(2+)</name>
        <dbReference type="ChEBI" id="CHEBI:29105"/>
    </cofactor>
    <text evidence="6">Binds 1 zinc ion per subunit.</text>
</comment>
<feature type="transmembrane region" description="Helical" evidence="7">
    <location>
        <begin position="6"/>
        <end position="24"/>
    </location>
</feature>
<dbReference type="InterPro" id="IPR001915">
    <property type="entry name" value="Peptidase_M48"/>
</dbReference>
<feature type="transmembrane region" description="Helical" evidence="7">
    <location>
        <begin position="36"/>
        <end position="64"/>
    </location>
</feature>
<keyword evidence="10" id="KW-1185">Reference proteome</keyword>
<dbReference type="RefSeq" id="WP_162532640.1">
    <property type="nucleotide sequence ID" value="NZ_CP023994.1"/>
</dbReference>
<evidence type="ECO:0000256" key="7">
    <source>
        <dbReference type="SAM" id="Phobius"/>
    </source>
</evidence>
<dbReference type="Gene3D" id="3.30.2010.10">
    <property type="entry name" value="Metalloproteases ('zincins'), catalytic domain"/>
    <property type="match status" value="1"/>
</dbReference>
<dbReference type="GO" id="GO:0046872">
    <property type="term" value="F:metal ion binding"/>
    <property type="evidence" value="ECO:0007669"/>
    <property type="project" value="UniProtKB-KW"/>
</dbReference>
<accession>A0A2Z3S0C2</accession>
<keyword evidence="3 6" id="KW-0378">Hydrolase</keyword>
<evidence type="ECO:0000256" key="4">
    <source>
        <dbReference type="ARBA" id="ARBA00022833"/>
    </source>
</evidence>
<keyword evidence="7" id="KW-0472">Membrane</keyword>
<reference evidence="9 10" key="1">
    <citation type="submission" date="2017-10" db="EMBL/GenBank/DDBJ databases">
        <title>Genome of an Actinobacterium that displays light-enhanced growth.</title>
        <authorList>
            <person name="Maresca J.A."/>
            <person name="Hempel P."/>
            <person name="Shevchenko O."/>
            <person name="Miller K.J."/>
            <person name="Hahn M.W."/>
        </authorList>
    </citation>
    <scope>NUCLEOTIDE SEQUENCE [LARGE SCALE GENOMIC DNA]</scope>
    <source>
        <strain evidence="9 10">MWH-Mo1</strain>
    </source>
</reference>
<comment type="similarity">
    <text evidence="6">Belongs to the peptidase M48 family.</text>
</comment>
<sequence>MELRTIVILIAVYAAISLFVPRVLADPQLVSKRPGFVLYAWFLSLGIAALSLLTALGGLVVLALAQHGEESYSARIIVPILINVFGWVALAVLGVLIFRFGAALGELRTSRRTLNEQFALLIPRGQITELSGHRVMIFESSETILMAVPSSQCIMVSSQVISTLSPELLQAALAHEQAHLDQHHGVIRAAGVLAMAVAPGFSASERMAQATRITTELLADDAAAKQFSKHTVAQSLRACFGSSPLVDERIARLEN</sequence>
<dbReference type="GO" id="GO:0006508">
    <property type="term" value="P:proteolysis"/>
    <property type="evidence" value="ECO:0007669"/>
    <property type="project" value="UniProtKB-KW"/>
</dbReference>
<keyword evidence="4 6" id="KW-0862">Zinc</keyword>
<keyword evidence="2" id="KW-0479">Metal-binding</keyword>
<dbReference type="EMBL" id="CP023994">
    <property type="protein sequence ID" value="AWR20943.1"/>
    <property type="molecule type" value="Genomic_DNA"/>
</dbReference>
<evidence type="ECO:0000256" key="1">
    <source>
        <dbReference type="ARBA" id="ARBA00022670"/>
    </source>
</evidence>
<dbReference type="Proteomes" id="UP000246894">
    <property type="component" value="Chromosome"/>
</dbReference>
<evidence type="ECO:0000259" key="8">
    <source>
        <dbReference type="Pfam" id="PF01435"/>
    </source>
</evidence>
<evidence type="ECO:0000256" key="3">
    <source>
        <dbReference type="ARBA" id="ARBA00022801"/>
    </source>
</evidence>
<feature type="domain" description="Peptidase M48" evidence="8">
    <location>
        <begin position="153"/>
        <end position="201"/>
    </location>
</feature>
<evidence type="ECO:0000256" key="6">
    <source>
        <dbReference type="RuleBase" id="RU003983"/>
    </source>
</evidence>
<evidence type="ECO:0000313" key="10">
    <source>
        <dbReference type="Proteomes" id="UP000246894"/>
    </source>
</evidence>
<gene>
    <name evidence="9" type="ORF">AURMO_00325</name>
</gene>
<organism evidence="9 10">
    <name type="scientific">Aurantimicrobium photophilum</name>
    <dbReference type="NCBI Taxonomy" id="1987356"/>
    <lineage>
        <taxon>Bacteria</taxon>
        <taxon>Bacillati</taxon>
        <taxon>Actinomycetota</taxon>
        <taxon>Actinomycetes</taxon>
        <taxon>Micrococcales</taxon>
        <taxon>Microbacteriaceae</taxon>
        <taxon>Aurantimicrobium</taxon>
    </lineage>
</organism>
<name>A0A2Z3S0C2_9MICO</name>
<evidence type="ECO:0000256" key="2">
    <source>
        <dbReference type="ARBA" id="ARBA00022723"/>
    </source>
</evidence>
<dbReference type="GO" id="GO:0004222">
    <property type="term" value="F:metalloendopeptidase activity"/>
    <property type="evidence" value="ECO:0007669"/>
    <property type="project" value="InterPro"/>
</dbReference>
<feature type="transmembrane region" description="Helical" evidence="7">
    <location>
        <begin position="76"/>
        <end position="102"/>
    </location>
</feature>